<accession>A0AAW2TR54</accession>
<reference evidence="2" key="1">
    <citation type="submission" date="2020-06" db="EMBL/GenBank/DDBJ databases">
        <authorList>
            <person name="Li T."/>
            <person name="Hu X."/>
            <person name="Zhang T."/>
            <person name="Song X."/>
            <person name="Zhang H."/>
            <person name="Dai N."/>
            <person name="Sheng W."/>
            <person name="Hou X."/>
            <person name="Wei L."/>
        </authorList>
    </citation>
    <scope>NUCLEOTIDE SEQUENCE</scope>
    <source>
        <strain evidence="2">KEN1</strain>
        <tissue evidence="2">Leaf</tissue>
    </source>
</reference>
<protein>
    <submittedName>
        <fullName evidence="2">Uncharacterized protein</fullName>
    </submittedName>
</protein>
<feature type="region of interest" description="Disordered" evidence="1">
    <location>
        <begin position="1"/>
        <end position="42"/>
    </location>
</feature>
<reference evidence="2" key="2">
    <citation type="journal article" date="2024" name="Plant">
        <title>Genomic evolution and insights into agronomic trait innovations of Sesamum species.</title>
        <authorList>
            <person name="Miao H."/>
            <person name="Wang L."/>
            <person name="Qu L."/>
            <person name="Liu H."/>
            <person name="Sun Y."/>
            <person name="Le M."/>
            <person name="Wang Q."/>
            <person name="Wei S."/>
            <person name="Zheng Y."/>
            <person name="Lin W."/>
            <person name="Duan Y."/>
            <person name="Cao H."/>
            <person name="Xiong S."/>
            <person name="Wang X."/>
            <person name="Wei L."/>
            <person name="Li C."/>
            <person name="Ma Q."/>
            <person name="Ju M."/>
            <person name="Zhao R."/>
            <person name="Li G."/>
            <person name="Mu C."/>
            <person name="Tian Q."/>
            <person name="Mei H."/>
            <person name="Zhang T."/>
            <person name="Gao T."/>
            <person name="Zhang H."/>
        </authorList>
    </citation>
    <scope>NUCLEOTIDE SEQUENCE</scope>
    <source>
        <strain evidence="2">KEN1</strain>
    </source>
</reference>
<sequence>MTNSDNEDDNRSYEGNTSLPAVVDSTIPPADPTSGVANAPAPDLTLEAAML</sequence>
<name>A0AAW2TR54_9LAMI</name>
<comment type="caution">
    <text evidence="2">The sequence shown here is derived from an EMBL/GenBank/DDBJ whole genome shotgun (WGS) entry which is preliminary data.</text>
</comment>
<evidence type="ECO:0000256" key="1">
    <source>
        <dbReference type="SAM" id="MobiDB-lite"/>
    </source>
</evidence>
<dbReference type="EMBL" id="JACGWN010000014">
    <property type="protein sequence ID" value="KAL0406066.1"/>
    <property type="molecule type" value="Genomic_DNA"/>
</dbReference>
<proteinExistence type="predicted"/>
<dbReference type="AlphaFoldDB" id="A0AAW2TR54"/>
<evidence type="ECO:0000313" key="2">
    <source>
        <dbReference type="EMBL" id="KAL0406066.1"/>
    </source>
</evidence>
<gene>
    <name evidence="2" type="ORF">Slati_3920500</name>
</gene>
<organism evidence="2">
    <name type="scientific">Sesamum latifolium</name>
    <dbReference type="NCBI Taxonomy" id="2727402"/>
    <lineage>
        <taxon>Eukaryota</taxon>
        <taxon>Viridiplantae</taxon>
        <taxon>Streptophyta</taxon>
        <taxon>Embryophyta</taxon>
        <taxon>Tracheophyta</taxon>
        <taxon>Spermatophyta</taxon>
        <taxon>Magnoliopsida</taxon>
        <taxon>eudicotyledons</taxon>
        <taxon>Gunneridae</taxon>
        <taxon>Pentapetalae</taxon>
        <taxon>asterids</taxon>
        <taxon>lamiids</taxon>
        <taxon>Lamiales</taxon>
        <taxon>Pedaliaceae</taxon>
        <taxon>Sesamum</taxon>
    </lineage>
</organism>